<reference evidence="3 4" key="1">
    <citation type="submission" date="2017-05" db="EMBL/GenBank/DDBJ databases">
        <title>Isolation of Rhodococcus sp. S2-17 biodegrading of BP-3.</title>
        <authorList>
            <person name="Lee Y."/>
            <person name="Kim K.H."/>
            <person name="Chun B.H."/>
            <person name="Jung H.S."/>
            <person name="Jeon C.O."/>
        </authorList>
    </citation>
    <scope>NUCLEOTIDE SEQUENCE [LARGE SCALE GENOMIC DNA]</scope>
    <source>
        <strain evidence="3 4">S2-17</strain>
    </source>
</reference>
<proteinExistence type="predicted"/>
<name>A0A2S2C287_9NOCA</name>
<dbReference type="Pfam" id="PF03321">
    <property type="entry name" value="GH3"/>
    <property type="match status" value="1"/>
</dbReference>
<dbReference type="Pfam" id="PF23572">
    <property type="entry name" value="GH3_C"/>
    <property type="match status" value="1"/>
</dbReference>
<evidence type="ECO:0000313" key="4">
    <source>
        <dbReference type="Proteomes" id="UP000245711"/>
    </source>
</evidence>
<evidence type="ECO:0008006" key="5">
    <source>
        <dbReference type="Google" id="ProtNLM"/>
    </source>
</evidence>
<evidence type="ECO:0000259" key="1">
    <source>
        <dbReference type="Pfam" id="PF23571"/>
    </source>
</evidence>
<accession>A0A2S2C287</accession>
<gene>
    <name evidence="3" type="ORF">CBI38_28915</name>
</gene>
<organism evidence="3 4">
    <name type="scientific">Rhodococcus oxybenzonivorans</name>
    <dbReference type="NCBI Taxonomy" id="1990687"/>
    <lineage>
        <taxon>Bacteria</taxon>
        <taxon>Bacillati</taxon>
        <taxon>Actinomycetota</taxon>
        <taxon>Actinomycetes</taxon>
        <taxon>Mycobacteriales</taxon>
        <taxon>Nocardiaceae</taxon>
        <taxon>Rhodococcus</taxon>
    </lineage>
</organism>
<keyword evidence="4" id="KW-1185">Reference proteome</keyword>
<feature type="domain" description="GH3 C-terminal" evidence="2">
    <location>
        <begin position="429"/>
        <end position="529"/>
    </location>
</feature>
<dbReference type="PANTHER" id="PTHR31901">
    <property type="entry name" value="GH3 DOMAIN-CONTAINING PROTEIN"/>
    <property type="match status" value="1"/>
</dbReference>
<evidence type="ECO:0000259" key="2">
    <source>
        <dbReference type="Pfam" id="PF23572"/>
    </source>
</evidence>
<dbReference type="GO" id="GO:0016881">
    <property type="term" value="F:acid-amino acid ligase activity"/>
    <property type="evidence" value="ECO:0007669"/>
    <property type="project" value="TreeGrafter"/>
</dbReference>
<dbReference type="Proteomes" id="UP000245711">
    <property type="component" value="Chromosome"/>
</dbReference>
<dbReference type="RefSeq" id="WP_109334408.1">
    <property type="nucleotide sequence ID" value="NZ_CP021354.1"/>
</dbReference>
<sequence>MKTEVSQRRAHIIARAEHEKSVLLSVMGKAPQVQANLLLEILRRNADSSFGHSHRFPSLRGIDDFRAAVPVRVHEDFRPWLEAAIAGEPGVLADEDPFAYFSSSGTTGVEKRIPVTKSYLKESFLPFYFAGLSTILKRAPGALRDDNSVLNLWQDPFSPIDRTSGGHPHIGPSQIDYKSLGEDIAVGLGNRAAWSNLPDIFADENPLRRTYLRLRIAAEHDIRCVFAINPAIAHALPEELAQWWPEIAKEIHDGTLGGQPYSSPNPERANQIEALARWFGTVRPTHLWPNLRSLVVWTSYIGSLYLPGLAQDFGPDVEVLSAPLGSCEGPLTTPIDRHPTAAPLVTPSAFYEFIPADDAISPDSPTLLAHELEVGNDYHVVLTRLGGIHRCATRDIMRVVDYIGTTPRLEYGGRQGDLVAGTSRLREDQVVRAVRRTAIEAGMPIHNLCLRLNDGGAAPTAGYEIAVAFRSSIDQPDTHRFERLLDIHLSTECSSYAAARRNDELDSIRLRSAPASLFFDRWTDRVRAGQRPPRVKDRVFDDNPSIWSALA</sequence>
<dbReference type="AlphaFoldDB" id="A0A2S2C287"/>
<dbReference type="Pfam" id="PF23571">
    <property type="entry name" value="GH3_M"/>
    <property type="match status" value="1"/>
</dbReference>
<dbReference type="KEGG" id="roz:CBI38_28915"/>
<dbReference type="PANTHER" id="PTHR31901:SF9">
    <property type="entry name" value="GH3 DOMAIN-CONTAINING PROTEIN"/>
    <property type="match status" value="1"/>
</dbReference>
<dbReference type="OrthoDB" id="614636at2"/>
<dbReference type="GO" id="GO:0005737">
    <property type="term" value="C:cytoplasm"/>
    <property type="evidence" value="ECO:0007669"/>
    <property type="project" value="TreeGrafter"/>
</dbReference>
<dbReference type="InterPro" id="IPR055377">
    <property type="entry name" value="GH3_M"/>
</dbReference>
<dbReference type="InterPro" id="IPR055378">
    <property type="entry name" value="GH3_C"/>
</dbReference>
<feature type="domain" description="GH3 middle" evidence="1">
    <location>
        <begin position="345"/>
        <end position="414"/>
    </location>
</feature>
<protein>
    <recommendedName>
        <fullName evidence="5">GH3 auxin-responsive promoter</fullName>
    </recommendedName>
</protein>
<evidence type="ECO:0000313" key="3">
    <source>
        <dbReference type="EMBL" id="AWK74982.1"/>
    </source>
</evidence>
<dbReference type="EMBL" id="CP021354">
    <property type="protein sequence ID" value="AWK74982.1"/>
    <property type="molecule type" value="Genomic_DNA"/>
</dbReference>
<dbReference type="InterPro" id="IPR004993">
    <property type="entry name" value="GH3"/>
</dbReference>